<feature type="transmembrane region" description="Helical" evidence="5">
    <location>
        <begin position="239"/>
        <end position="257"/>
    </location>
</feature>
<feature type="transmembrane region" description="Helical" evidence="5">
    <location>
        <begin position="95"/>
        <end position="111"/>
    </location>
</feature>
<feature type="transmembrane region" description="Helical" evidence="5">
    <location>
        <begin position="7"/>
        <end position="28"/>
    </location>
</feature>
<dbReference type="RefSeq" id="WP_066428154.1">
    <property type="nucleotide sequence ID" value="NZ_CP014227.1"/>
</dbReference>
<feature type="transmembrane region" description="Helical" evidence="5">
    <location>
        <begin position="123"/>
        <end position="146"/>
    </location>
</feature>
<dbReference type="GO" id="GO:0016874">
    <property type="term" value="F:ligase activity"/>
    <property type="evidence" value="ECO:0007669"/>
    <property type="project" value="UniProtKB-KW"/>
</dbReference>
<accession>A0AAX2GXL0</accession>
<keyword evidence="9" id="KW-1185">Reference proteome</keyword>
<keyword evidence="3 5" id="KW-1133">Transmembrane helix</keyword>
<evidence type="ECO:0000256" key="4">
    <source>
        <dbReference type="ARBA" id="ARBA00023136"/>
    </source>
</evidence>
<keyword evidence="4 5" id="KW-0472">Membrane</keyword>
<reference evidence="7 9" key="1">
    <citation type="submission" date="2016-02" db="EMBL/GenBank/DDBJ databases">
        <authorList>
            <person name="Holder M.E."/>
            <person name="Ajami N.J."/>
            <person name="Petrosino J.F."/>
        </authorList>
    </citation>
    <scope>NUCLEOTIDE SEQUENCE [LARGE SCALE GENOMIC DNA]</scope>
    <source>
        <strain evidence="7 9">CCUG 32990</strain>
    </source>
</reference>
<feature type="transmembrane region" description="Helical" evidence="5">
    <location>
        <begin position="363"/>
        <end position="382"/>
    </location>
</feature>
<protein>
    <submittedName>
        <fullName evidence="8">Lipid A core - O-antigen ligase and related enzymes</fullName>
    </submittedName>
</protein>
<evidence type="ECO:0000313" key="8">
    <source>
        <dbReference type="EMBL" id="SNV09338.1"/>
    </source>
</evidence>
<dbReference type="Proteomes" id="UP000065822">
    <property type="component" value="Chromosome"/>
</dbReference>
<feature type="transmembrane region" description="Helical" evidence="5">
    <location>
        <begin position="217"/>
        <end position="234"/>
    </location>
</feature>
<dbReference type="AlphaFoldDB" id="A0AAX2GXL0"/>
<gene>
    <name evidence="7" type="ORF">AXF12_02880</name>
    <name evidence="8" type="ORF">SAMEA44541418_01163</name>
</gene>
<feature type="transmembrane region" description="Helical" evidence="5">
    <location>
        <begin position="61"/>
        <end position="80"/>
    </location>
</feature>
<evidence type="ECO:0000256" key="5">
    <source>
        <dbReference type="SAM" id="Phobius"/>
    </source>
</evidence>
<keyword evidence="2 5" id="KW-0812">Transmembrane</keyword>
<dbReference type="EMBL" id="LT906449">
    <property type="protein sequence ID" value="SNV09338.1"/>
    <property type="molecule type" value="Genomic_DNA"/>
</dbReference>
<evidence type="ECO:0000256" key="3">
    <source>
        <dbReference type="ARBA" id="ARBA00022989"/>
    </source>
</evidence>
<dbReference type="EMBL" id="CP014227">
    <property type="protein sequence ID" value="AMD84557.1"/>
    <property type="molecule type" value="Genomic_DNA"/>
</dbReference>
<feature type="transmembrane region" description="Helical" evidence="5">
    <location>
        <begin position="166"/>
        <end position="183"/>
    </location>
</feature>
<evidence type="ECO:0000256" key="1">
    <source>
        <dbReference type="ARBA" id="ARBA00004141"/>
    </source>
</evidence>
<comment type="subcellular location">
    <subcellularLocation>
        <location evidence="1">Membrane</location>
        <topology evidence="1">Multi-pass membrane protein</topology>
    </subcellularLocation>
</comment>
<dbReference type="InterPro" id="IPR051533">
    <property type="entry name" value="WaaL-like"/>
</dbReference>
<dbReference type="GO" id="GO:0016020">
    <property type="term" value="C:membrane"/>
    <property type="evidence" value="ECO:0007669"/>
    <property type="project" value="UniProtKB-SubCell"/>
</dbReference>
<dbReference type="Pfam" id="PF04932">
    <property type="entry name" value="Wzy_C"/>
    <property type="match status" value="1"/>
</dbReference>
<feature type="transmembrane region" description="Helical" evidence="5">
    <location>
        <begin position="34"/>
        <end position="49"/>
    </location>
</feature>
<dbReference type="PANTHER" id="PTHR37422">
    <property type="entry name" value="TEICHURONIC ACID BIOSYNTHESIS PROTEIN TUAE"/>
    <property type="match status" value="1"/>
</dbReference>
<feature type="transmembrane region" description="Helical" evidence="5">
    <location>
        <begin position="192"/>
        <end position="211"/>
    </location>
</feature>
<sequence length="413" mass="48764">MKSVIKYGVNYLPVVCFLIFLIANVVYIHRWRDLWIILPLSLSIEFIYNKRWQSFKWEAKHWYLCIVLLYFSLFYLHLPFEKLYYRSWVKILERNNAYLLLLVFCGFLGFGKEHKLSYYLNTLIVVAVLSVLYIVCYKIGLGNFIAAEDKTWVFANERIASVNHHMKYNMYLNLALIGIWYLVSRGYQRMRWWLISYYVLCFAILFYILSITEGRNGFLMCLITLIFIVVIETWKRNKWLSVVCLVGVLIVAGLLFAHNKRLDNNHLKEEPRLFLFKVAKEMIKEKPLLGWGANEGQYFFTQHRMAHPECEYYNGHFLDSQVYPYTDSHSQYLQTLIVYGTVGLAVLLATFTMPFFITRKKQLAFLIIALVATQSATQMLMIDESIPIFIYGIWFLLFFTDDILLPKGDKATS</sequence>
<dbReference type="Proteomes" id="UP000215539">
    <property type="component" value="Chromosome 1"/>
</dbReference>
<organism evidence="8 10">
    <name type="scientific">Capnocytophaga haemolytica</name>
    <dbReference type="NCBI Taxonomy" id="45243"/>
    <lineage>
        <taxon>Bacteria</taxon>
        <taxon>Pseudomonadati</taxon>
        <taxon>Bacteroidota</taxon>
        <taxon>Flavobacteriia</taxon>
        <taxon>Flavobacteriales</taxon>
        <taxon>Flavobacteriaceae</taxon>
        <taxon>Capnocytophaga</taxon>
    </lineage>
</organism>
<feature type="transmembrane region" description="Helical" evidence="5">
    <location>
        <begin position="388"/>
        <end position="405"/>
    </location>
</feature>
<evidence type="ECO:0000313" key="7">
    <source>
        <dbReference type="EMBL" id="AMD84557.1"/>
    </source>
</evidence>
<name>A0AAX2GXL0_9FLAO</name>
<evidence type="ECO:0000313" key="9">
    <source>
        <dbReference type="Proteomes" id="UP000065822"/>
    </source>
</evidence>
<dbReference type="InterPro" id="IPR007016">
    <property type="entry name" value="O-antigen_ligase-rel_domated"/>
</dbReference>
<dbReference type="KEGG" id="chg:AXF12_02880"/>
<reference evidence="8 10" key="2">
    <citation type="submission" date="2017-06" db="EMBL/GenBank/DDBJ databases">
        <authorList>
            <consortium name="Pathogen Informatics"/>
        </authorList>
    </citation>
    <scope>NUCLEOTIDE SEQUENCE [LARGE SCALE GENOMIC DNA]</scope>
    <source>
        <strain evidence="8 10">NCTC12947</strain>
    </source>
</reference>
<evidence type="ECO:0000256" key="2">
    <source>
        <dbReference type="ARBA" id="ARBA00022692"/>
    </source>
</evidence>
<keyword evidence="8" id="KW-0436">Ligase</keyword>
<evidence type="ECO:0000313" key="10">
    <source>
        <dbReference type="Proteomes" id="UP000215539"/>
    </source>
</evidence>
<feature type="domain" description="O-antigen ligase-related" evidence="6">
    <location>
        <begin position="201"/>
        <end position="348"/>
    </location>
</feature>
<dbReference type="PANTHER" id="PTHR37422:SF13">
    <property type="entry name" value="LIPOPOLYSACCHARIDE BIOSYNTHESIS PROTEIN PA4999-RELATED"/>
    <property type="match status" value="1"/>
</dbReference>
<feature type="transmembrane region" description="Helical" evidence="5">
    <location>
        <begin position="336"/>
        <end position="356"/>
    </location>
</feature>
<evidence type="ECO:0000259" key="6">
    <source>
        <dbReference type="Pfam" id="PF04932"/>
    </source>
</evidence>
<proteinExistence type="predicted"/>